<protein>
    <submittedName>
        <fullName evidence="3">Surface layer protein</fullName>
    </submittedName>
</protein>
<evidence type="ECO:0000259" key="2">
    <source>
        <dbReference type="PROSITE" id="PS51272"/>
    </source>
</evidence>
<keyword evidence="4" id="KW-1185">Reference proteome</keyword>
<proteinExistence type="predicted"/>
<feature type="domain" description="SLH" evidence="2">
    <location>
        <begin position="27"/>
        <end position="85"/>
    </location>
</feature>
<evidence type="ECO:0000313" key="4">
    <source>
        <dbReference type="Proteomes" id="UP001057134"/>
    </source>
</evidence>
<gene>
    <name evidence="3" type="ORF">SK3146_03457</name>
</gene>
<dbReference type="Pfam" id="PF00395">
    <property type="entry name" value="SLH"/>
    <property type="match status" value="2"/>
</dbReference>
<feature type="chain" id="PRO_5047272537" evidence="1">
    <location>
        <begin position="23"/>
        <end position="1051"/>
    </location>
</feature>
<evidence type="ECO:0000256" key="1">
    <source>
        <dbReference type="SAM" id="SignalP"/>
    </source>
</evidence>
<name>A0ABY4RS31_9BACL</name>
<dbReference type="PROSITE" id="PS51272">
    <property type="entry name" value="SLH"/>
    <property type="match status" value="2"/>
</dbReference>
<feature type="domain" description="SLH" evidence="2">
    <location>
        <begin position="86"/>
        <end position="151"/>
    </location>
</feature>
<dbReference type="RefSeq" id="WP_249860009.1">
    <property type="nucleotide sequence ID" value="NZ_CP027059.1"/>
</dbReference>
<feature type="signal peptide" evidence="1">
    <location>
        <begin position="1"/>
        <end position="22"/>
    </location>
</feature>
<evidence type="ECO:0000313" key="3">
    <source>
        <dbReference type="EMBL" id="UQZ84224.1"/>
    </source>
</evidence>
<sequence>MRIRTHHLSAAVLSLTMTAMLAAPTLGWADSARSVERPDAAKAFETLKQKGVLEGYEDGSAGLDRPMTRAEFAAVLVRLLKLQPKTGPLSYTDTGGHWAQQQGYIEAVTAAKMMEGTSDRTFDPEGKVTLEQLAATLVRGLGLMPAAEADASAVGPTSEWAAGYVATALQEKLLGPYPDYTGVATREALTLSLAAADDKLAALAAANSGPLSITEFKATGAKKLHAQWTRPAEPDKISFVVKRSGTPVEGKATVQDNGQGADIVFNAPLPAGNYSVELKGLDPADAGKTTAEAAVEQEKLVSIDFATAGDTLPRARNAYVAFRALNQYGEAASFSSGQFEINTGRTSYTAVPGEQAIKLDLTDQETNDRVAVSILHSGTGLSAQKTFTVGDLPLVTRIEAGEIRFPGSVQKLISGSSAYLQIRAFDQYGIPVMAVDETDKDGKAYGLNTPSGVHVTAKDSSILTIEDNPWFDEDGDGFPELKIGGGIDADQARESEITLYALGSSQSVTKKLALSVVKSPFSVQFADFSKTVAVGDKNVVLPLIVKDDQGAALTSNEIALGADQLDVYDTFGSGADVRLDSQGKLIISGLKEGSGTVTVRLQGTDKQATLNLNVQKERYPAQFMLKTDLAPIYVQDAEESLVVLIKDQYGDLIRDASNEYIAALADDTDATKVRKDAEYKLHASFTNTGKPADNGAFYPTAGPLKTALDALRKSNPSPDGERERELIDETFQQPEAGNTYGLNIGNIYNSKLTFRADANKTGTYQLTLTLVKVENDKGSSKVEELARLTRTVEVIDGTQSDIAYDVKLDTAVNNTLFAAVDAYREKRIDDATVTVSAYGVAQDRIKLAKEVVLSAKKGGQAVQLPSYWLNSAAGAITSSNPSVASAVYVNSGTPAVPNYKYFVIGDKEGSATITTIFRTAGGSKTARLDMKTSEQPLDIAKTSVPKAYAETSYAKLTGKKIWDYSLMGEVSVIDQYGSAYKNDAMATHVKALNLMFYVKDIVYKTADGNDTVSVDPHTGVLAYTGDGDMAGFTVVIEAPNGKQLQTIVQLK</sequence>
<dbReference type="EMBL" id="CP027059">
    <property type="protein sequence ID" value="UQZ84224.1"/>
    <property type="molecule type" value="Genomic_DNA"/>
</dbReference>
<organism evidence="3 4">
    <name type="scientific">Paenibacillus konkukensis</name>
    <dbReference type="NCBI Taxonomy" id="2020716"/>
    <lineage>
        <taxon>Bacteria</taxon>
        <taxon>Bacillati</taxon>
        <taxon>Bacillota</taxon>
        <taxon>Bacilli</taxon>
        <taxon>Bacillales</taxon>
        <taxon>Paenibacillaceae</taxon>
        <taxon>Paenibacillus</taxon>
    </lineage>
</organism>
<keyword evidence="1" id="KW-0732">Signal</keyword>
<dbReference type="InterPro" id="IPR001119">
    <property type="entry name" value="SLH_dom"/>
</dbReference>
<dbReference type="Proteomes" id="UP001057134">
    <property type="component" value="Chromosome"/>
</dbReference>
<reference evidence="3" key="1">
    <citation type="submission" date="2018-02" db="EMBL/GenBank/DDBJ databases">
        <authorList>
            <person name="Kim S.-K."/>
            <person name="Jung H.-I."/>
            <person name="Lee S.-W."/>
        </authorList>
    </citation>
    <scope>NUCLEOTIDE SEQUENCE</scope>
    <source>
        <strain evidence="3">SK3146</strain>
    </source>
</reference>
<accession>A0ABY4RS31</accession>
<reference evidence="3" key="2">
    <citation type="journal article" date="2021" name="J Anim Sci Technol">
        <title>Complete genome sequence of Paenibacillus konkukensis sp. nov. SK3146 as a potential probiotic strain.</title>
        <authorList>
            <person name="Jung H.I."/>
            <person name="Park S."/>
            <person name="Niu K.M."/>
            <person name="Lee S.W."/>
            <person name="Kothari D."/>
            <person name="Yi K.J."/>
            <person name="Kim S.K."/>
        </authorList>
    </citation>
    <scope>NUCLEOTIDE SEQUENCE</scope>
    <source>
        <strain evidence="3">SK3146</strain>
    </source>
</reference>